<keyword evidence="1 3" id="KW-0963">Cytoplasm</keyword>
<dbReference type="GO" id="GO:0070930">
    <property type="term" value="P:trans-translation-dependent protein tagging"/>
    <property type="evidence" value="ECO:0007669"/>
    <property type="project" value="TreeGrafter"/>
</dbReference>
<dbReference type="OrthoDB" id="9805462at2"/>
<accession>A0A0S4ND38</accession>
<dbReference type="PANTHER" id="PTHR30308">
    <property type="entry name" value="TMRNA-BINDING COMPONENT OF TRANS-TRANSLATION TAGGING COMPLEX"/>
    <property type="match status" value="1"/>
</dbReference>
<dbReference type="RefSeq" id="WP_140945933.1">
    <property type="nucleotide sequence ID" value="NZ_FAOO01000027.1"/>
</dbReference>
<evidence type="ECO:0000313" key="4">
    <source>
        <dbReference type="EMBL" id="CUU09008.1"/>
    </source>
</evidence>
<evidence type="ECO:0000256" key="2">
    <source>
        <dbReference type="ARBA" id="ARBA00022884"/>
    </source>
</evidence>
<comment type="function">
    <text evidence="3">Required for rescue of stalled ribosomes mediated by trans-translation. Binds to transfer-messenger RNA (tmRNA), required for stable association of tmRNA with ribosomes. tmRNA and SmpB together mimic tRNA shape, replacing the anticodon stem-loop with SmpB. tmRNA is encoded by the ssrA gene; the 2 termini fold to resemble tRNA(Ala) and it encodes a 'tag peptide', a short internal open reading frame. During trans-translation Ala-aminoacylated tmRNA acts like a tRNA, entering the A-site of stalled ribosomes, displacing the stalled mRNA. The ribosome then switches to translate the ORF on the tmRNA; the nascent peptide is terminated with the 'tag peptide' encoded by the tmRNA and targeted for degradation. The ribosome is freed to recommence translation, which seems to be the essential function of trans-translation.</text>
</comment>
<dbReference type="Proteomes" id="UP000320623">
    <property type="component" value="Unassembled WGS sequence"/>
</dbReference>
<gene>
    <name evidence="3" type="primary">smpB</name>
    <name evidence="4" type="ORF">JGI1_02236</name>
</gene>
<name>A0A0S4ND38_9BACT</name>
<dbReference type="InterPro" id="IPR023620">
    <property type="entry name" value="SmpB"/>
</dbReference>
<dbReference type="CDD" id="cd09294">
    <property type="entry name" value="SmpB"/>
    <property type="match status" value="1"/>
</dbReference>
<dbReference type="GO" id="GO:0070929">
    <property type="term" value="P:trans-translation"/>
    <property type="evidence" value="ECO:0007669"/>
    <property type="project" value="UniProtKB-UniRule"/>
</dbReference>
<dbReference type="STRING" id="1643428.GCA_001442855_02187"/>
<dbReference type="Gene3D" id="2.40.280.10">
    <property type="match status" value="1"/>
</dbReference>
<dbReference type="InterPro" id="IPR000037">
    <property type="entry name" value="SsrA-bd_prot"/>
</dbReference>
<evidence type="ECO:0000256" key="3">
    <source>
        <dbReference type="HAMAP-Rule" id="MF_00023"/>
    </source>
</evidence>
<dbReference type="GO" id="GO:0003723">
    <property type="term" value="F:RNA binding"/>
    <property type="evidence" value="ECO:0007669"/>
    <property type="project" value="UniProtKB-UniRule"/>
</dbReference>
<dbReference type="HAMAP" id="MF_00023">
    <property type="entry name" value="SmpB"/>
    <property type="match status" value="1"/>
</dbReference>
<dbReference type="Pfam" id="PF01668">
    <property type="entry name" value="SmpB"/>
    <property type="match status" value="1"/>
</dbReference>
<dbReference type="PROSITE" id="PS01317">
    <property type="entry name" value="SSRP"/>
    <property type="match status" value="1"/>
</dbReference>
<proteinExistence type="inferred from homology"/>
<dbReference type="NCBIfam" id="TIGR00086">
    <property type="entry name" value="smpB"/>
    <property type="match status" value="1"/>
</dbReference>
<dbReference type="GO" id="GO:0005829">
    <property type="term" value="C:cytosol"/>
    <property type="evidence" value="ECO:0007669"/>
    <property type="project" value="TreeGrafter"/>
</dbReference>
<dbReference type="SUPFAM" id="SSF74982">
    <property type="entry name" value="Small protein B (SmpB)"/>
    <property type="match status" value="1"/>
</dbReference>
<comment type="similarity">
    <text evidence="3">Belongs to the SmpB family.</text>
</comment>
<dbReference type="AlphaFoldDB" id="A0A0S4ND38"/>
<dbReference type="PANTHER" id="PTHR30308:SF2">
    <property type="entry name" value="SSRA-BINDING PROTEIN"/>
    <property type="match status" value="1"/>
</dbReference>
<keyword evidence="2 3" id="KW-0694">RNA-binding</keyword>
<dbReference type="EMBL" id="FAOO01000027">
    <property type="protein sequence ID" value="CUU09008.1"/>
    <property type="molecule type" value="Genomic_DNA"/>
</dbReference>
<reference evidence="5" key="1">
    <citation type="submission" date="2015-11" db="EMBL/GenBank/DDBJ databases">
        <authorList>
            <person name="Varghese N."/>
        </authorList>
    </citation>
    <scope>NUCLEOTIDE SEQUENCE [LARGE SCALE GENOMIC DNA]</scope>
</reference>
<keyword evidence="5" id="KW-1185">Reference proteome</keyword>
<dbReference type="NCBIfam" id="NF003843">
    <property type="entry name" value="PRK05422.1"/>
    <property type="match status" value="1"/>
</dbReference>
<comment type="subcellular location">
    <subcellularLocation>
        <location evidence="3">Cytoplasm</location>
    </subcellularLocation>
    <text evidence="3">The tmRNA-SmpB complex associates with stalled 70S ribosomes.</text>
</comment>
<protein>
    <recommendedName>
        <fullName evidence="3">SsrA-binding protein</fullName>
    </recommendedName>
    <alternativeName>
        <fullName evidence="3">Small protein B</fullName>
    </alternativeName>
</protein>
<evidence type="ECO:0000313" key="5">
    <source>
        <dbReference type="Proteomes" id="UP000320623"/>
    </source>
</evidence>
<evidence type="ECO:0000256" key="1">
    <source>
        <dbReference type="ARBA" id="ARBA00022490"/>
    </source>
</evidence>
<dbReference type="InterPro" id="IPR020081">
    <property type="entry name" value="SsrA-bd_prot_CS"/>
</dbReference>
<organism evidence="4 5">
    <name type="scientific">Candidatus Thermokryptus mobilis</name>
    <dbReference type="NCBI Taxonomy" id="1643428"/>
    <lineage>
        <taxon>Bacteria</taxon>
        <taxon>Pseudomonadati</taxon>
        <taxon>Candidatus Kryptoniota</taxon>
        <taxon>Candidatus Thermokryptus</taxon>
    </lineage>
</organism>
<sequence length="155" mass="18302">MTQEKIKIVTTNRKAHHEYEILETIEAGLVLKGTEVKSLRQGKVSIQDSYAIIKNGEAWLLNMHISPYEYGNIYNHDPLRDKKLLLHKREIIRLATKIKERGLTLIPLKVYFKNGKAKVELALVRGKRKYEKKEDIAERDLQRELKRKYADKYRE</sequence>